<feature type="compositionally biased region" description="Basic and acidic residues" evidence="9">
    <location>
        <begin position="255"/>
        <end position="265"/>
    </location>
</feature>
<feature type="region of interest" description="Disordered" evidence="9">
    <location>
        <begin position="303"/>
        <end position="332"/>
    </location>
</feature>
<keyword evidence="12" id="KW-1185">Reference proteome</keyword>
<comment type="caution">
    <text evidence="11">The sequence shown here is derived from an EMBL/GenBank/DDBJ whole genome shotgun (WGS) entry which is preliminary data.</text>
</comment>
<evidence type="ECO:0000256" key="8">
    <source>
        <dbReference type="ARBA" id="ARBA00037847"/>
    </source>
</evidence>
<evidence type="ECO:0000256" key="3">
    <source>
        <dbReference type="ARBA" id="ARBA00022741"/>
    </source>
</evidence>
<evidence type="ECO:0000256" key="5">
    <source>
        <dbReference type="ARBA" id="ARBA00022840"/>
    </source>
</evidence>
<feature type="compositionally biased region" description="Low complexity" evidence="9">
    <location>
        <begin position="367"/>
        <end position="380"/>
    </location>
</feature>
<evidence type="ECO:0000256" key="2">
    <source>
        <dbReference type="ARBA" id="ARBA00022692"/>
    </source>
</evidence>
<accession>A0AAD9QJC4</accession>
<reference evidence="11" key="1">
    <citation type="journal article" date="2023" name="G3 (Bethesda)">
        <title>Whole genome assembly and annotation of the endangered Caribbean coral Acropora cervicornis.</title>
        <authorList>
            <person name="Selwyn J.D."/>
            <person name="Vollmer S.V."/>
        </authorList>
    </citation>
    <scope>NUCLEOTIDE SEQUENCE</scope>
    <source>
        <strain evidence="11">K2</strain>
    </source>
</reference>
<keyword evidence="7" id="KW-0472">Membrane</keyword>
<keyword evidence="4 11" id="KW-0418">Kinase</keyword>
<gene>
    <name evidence="11" type="ORF">P5673_014705</name>
</gene>
<dbReference type="InterPro" id="IPR039318">
    <property type="entry name" value="POMK"/>
</dbReference>
<dbReference type="GO" id="GO:0005524">
    <property type="term" value="F:ATP binding"/>
    <property type="evidence" value="ECO:0007669"/>
    <property type="project" value="UniProtKB-KW"/>
</dbReference>
<dbReference type="GO" id="GO:0005789">
    <property type="term" value="C:endoplasmic reticulum membrane"/>
    <property type="evidence" value="ECO:0007669"/>
    <property type="project" value="TreeGrafter"/>
</dbReference>
<dbReference type="InterPro" id="IPR008978">
    <property type="entry name" value="HSP20-like_chaperone"/>
</dbReference>
<dbReference type="PROSITE" id="PS51203">
    <property type="entry name" value="CS"/>
    <property type="match status" value="1"/>
</dbReference>
<evidence type="ECO:0000259" key="10">
    <source>
        <dbReference type="PROSITE" id="PS51203"/>
    </source>
</evidence>
<dbReference type="EMBL" id="JARQWQ010000029">
    <property type="protein sequence ID" value="KAK2562408.1"/>
    <property type="molecule type" value="Genomic_DNA"/>
</dbReference>
<protein>
    <submittedName>
        <fullName evidence="11">Protein O-mannose kinase</fullName>
    </submittedName>
</protein>
<feature type="compositionally biased region" description="Basic and acidic residues" evidence="9">
    <location>
        <begin position="229"/>
        <end position="238"/>
    </location>
</feature>
<comment type="subcellular location">
    <subcellularLocation>
        <location evidence="8">Endomembrane system</location>
        <topology evidence="8">Single-pass membrane protein</topology>
    </subcellularLocation>
</comment>
<dbReference type="GO" id="GO:0019200">
    <property type="term" value="F:carbohydrate kinase activity"/>
    <property type="evidence" value="ECO:0007669"/>
    <property type="project" value="InterPro"/>
</dbReference>
<feature type="region of interest" description="Disordered" evidence="9">
    <location>
        <begin position="403"/>
        <end position="445"/>
    </location>
</feature>
<dbReference type="SUPFAM" id="SSF56112">
    <property type="entry name" value="Protein kinase-like (PK-like)"/>
    <property type="match status" value="1"/>
</dbReference>
<evidence type="ECO:0000313" key="12">
    <source>
        <dbReference type="Proteomes" id="UP001249851"/>
    </source>
</evidence>
<evidence type="ECO:0000256" key="7">
    <source>
        <dbReference type="ARBA" id="ARBA00023136"/>
    </source>
</evidence>
<feature type="compositionally biased region" description="Polar residues" evidence="9">
    <location>
        <begin position="244"/>
        <end position="254"/>
    </location>
</feature>
<dbReference type="Gene3D" id="2.60.40.790">
    <property type="match status" value="1"/>
</dbReference>
<keyword evidence="6" id="KW-1133">Transmembrane helix</keyword>
<dbReference type="InterPro" id="IPR011009">
    <property type="entry name" value="Kinase-like_dom_sf"/>
</dbReference>
<dbReference type="PANTHER" id="PTHR22618">
    <property type="entry name" value="PROTEIN O-MANNOSE KINASE"/>
    <property type="match status" value="1"/>
</dbReference>
<evidence type="ECO:0000256" key="9">
    <source>
        <dbReference type="SAM" id="MobiDB-lite"/>
    </source>
</evidence>
<reference evidence="11" key="2">
    <citation type="journal article" date="2023" name="Science">
        <title>Genomic signatures of disease resistance in endangered staghorn corals.</title>
        <authorList>
            <person name="Vollmer S.V."/>
            <person name="Selwyn J.D."/>
            <person name="Despard B.A."/>
            <person name="Roesel C.L."/>
        </authorList>
    </citation>
    <scope>NUCLEOTIDE SEQUENCE</scope>
    <source>
        <strain evidence="11">K2</strain>
    </source>
</reference>
<keyword evidence="1" id="KW-0808">Transferase</keyword>
<proteinExistence type="predicted"/>
<organism evidence="11 12">
    <name type="scientific">Acropora cervicornis</name>
    <name type="common">Staghorn coral</name>
    <dbReference type="NCBI Taxonomy" id="6130"/>
    <lineage>
        <taxon>Eukaryota</taxon>
        <taxon>Metazoa</taxon>
        <taxon>Cnidaria</taxon>
        <taxon>Anthozoa</taxon>
        <taxon>Hexacorallia</taxon>
        <taxon>Scleractinia</taxon>
        <taxon>Astrocoeniina</taxon>
        <taxon>Acroporidae</taxon>
        <taxon>Acropora</taxon>
    </lineage>
</organism>
<dbReference type="GO" id="GO:0006493">
    <property type="term" value="P:protein O-linked glycosylation"/>
    <property type="evidence" value="ECO:0007669"/>
    <property type="project" value="InterPro"/>
</dbReference>
<keyword evidence="2" id="KW-0812">Transmembrane</keyword>
<feature type="compositionally biased region" description="Acidic residues" evidence="9">
    <location>
        <begin position="312"/>
        <end position="321"/>
    </location>
</feature>
<keyword evidence="5" id="KW-0067">ATP-binding</keyword>
<evidence type="ECO:0000256" key="6">
    <source>
        <dbReference type="ARBA" id="ARBA00022989"/>
    </source>
</evidence>
<feature type="region of interest" description="Disordered" evidence="9">
    <location>
        <begin position="210"/>
        <end position="272"/>
    </location>
</feature>
<evidence type="ECO:0000313" key="11">
    <source>
        <dbReference type="EMBL" id="KAK2562408.1"/>
    </source>
</evidence>
<dbReference type="SUPFAM" id="SSF49764">
    <property type="entry name" value="HSP20-like chaperones"/>
    <property type="match status" value="1"/>
</dbReference>
<dbReference type="InterPro" id="IPR007052">
    <property type="entry name" value="CS_dom"/>
</dbReference>
<keyword evidence="3" id="KW-0547">Nucleotide-binding</keyword>
<sequence length="768" mass="85878">MDTSGAADTGIENKRAGEMERGTIDDLDIRFKIPQNSLDLSAPCFFTCPPYTYHQDDDVIIFVIKVPNIALDTVSLGFNKNKACITFPSGTSKPGELPPPDFSLYIQFPDDHELDTELCNIDVSEENLVLSLRKLNACKGLWDSLQAGSGEESLETKFFITDTTVDSMMTEIAEQDPWASPNTLSSVKVVSVADDCLTLEVEATCREDGNVEESNNERMGVNFTSCEETGTKQEKDEQCENELGRNNAQFNGDSNGEKSQNREQESASSDPEVIEAVTEKRDGFVPIDVINNALRTRKSILRRTSSVSTDDSLGDENEFDGTPESPSTKNVRFNLNPNVRVFSNKKGKGKRKLEAKLRAEARKYSLESEGSGSEQSCGTSPADLGTGFNGFRARSLDSLDLKKDEASTKKERNNEVDEVNGAGNQNEKSAGSAANDDNSGGELLGSIPRWEVRNAKADWNARVCPSNTVPALEGCAKCPFGTFSFAGWSECKPWLNCSQISQEVQSTSRFHHGVTKLVWHARWNGHHVVFVNCSTRDAVKRDHCSKGLSNLEQIQGEFATRLIGRCHEKLQIVTIYYKHGTLRFLNQLLRQEELSKYNTIHTRMQLIVAYVKVLKYLHSSPIGVRVMCDSPFLSKLLDQYLITDDFQVVVNDVDGLEEVTEQGGCHRKPNASVLPKLDTEPQGWPKENETLPFQLRPVFDEKIDIWKIPWVVEKLLGRVKGSHFVKSHLLEIMTKCHRFDPRQRPSAREVLEELLKVQRLILMHHGSS</sequence>
<dbReference type="CDD" id="cd06463">
    <property type="entry name" value="p23_like"/>
    <property type="match status" value="1"/>
</dbReference>
<evidence type="ECO:0000256" key="1">
    <source>
        <dbReference type="ARBA" id="ARBA00022679"/>
    </source>
</evidence>
<dbReference type="GO" id="GO:0016773">
    <property type="term" value="F:phosphotransferase activity, alcohol group as acceptor"/>
    <property type="evidence" value="ECO:0007669"/>
    <property type="project" value="TreeGrafter"/>
</dbReference>
<dbReference type="PANTHER" id="PTHR22618:SF2">
    <property type="entry name" value="PROTEIN O-MANNOSE KINASE"/>
    <property type="match status" value="1"/>
</dbReference>
<evidence type="ECO:0000256" key="4">
    <source>
        <dbReference type="ARBA" id="ARBA00022777"/>
    </source>
</evidence>
<dbReference type="Gene3D" id="1.10.510.10">
    <property type="entry name" value="Transferase(Phosphotransferase) domain 1"/>
    <property type="match status" value="1"/>
</dbReference>
<dbReference type="Proteomes" id="UP001249851">
    <property type="component" value="Unassembled WGS sequence"/>
</dbReference>
<feature type="domain" description="CS" evidence="10">
    <location>
        <begin position="46"/>
        <end position="146"/>
    </location>
</feature>
<feature type="compositionally biased region" description="Basic and acidic residues" evidence="9">
    <location>
        <begin position="403"/>
        <end position="415"/>
    </location>
</feature>
<dbReference type="AlphaFoldDB" id="A0AAD9QJC4"/>
<feature type="region of interest" description="Disordered" evidence="9">
    <location>
        <begin position="365"/>
        <end position="384"/>
    </location>
</feature>
<name>A0AAD9QJC4_ACRCE</name>